<dbReference type="PANTHER" id="PTHR42718:SF9">
    <property type="entry name" value="MAJOR FACILITATOR SUPERFAMILY MULTIDRUG TRANSPORTER MFSC"/>
    <property type="match status" value="1"/>
</dbReference>
<protein>
    <submittedName>
        <fullName evidence="8">MFS transporter</fullName>
    </submittedName>
</protein>
<comment type="caution">
    <text evidence="8">The sequence shown here is derived from an EMBL/GenBank/DDBJ whole genome shotgun (WGS) entry which is preliminary data.</text>
</comment>
<reference evidence="8 9" key="1">
    <citation type="submission" date="2018-08" db="EMBL/GenBank/DDBJ databases">
        <title>Genome Sequences of Legionella pneumophila subsp. pneumophila Isolates, Recovered from a Drinking Water System in a Large Builging.</title>
        <authorList>
            <person name="Gomez-Alvarez V."/>
            <person name="Boczek L."/>
            <person name="King D."/>
            <person name="Pemberton A."/>
            <person name="Pfaller S."/>
            <person name="Rodgers M."/>
            <person name="Santodomingo J."/>
            <person name="Revetta R."/>
        </authorList>
    </citation>
    <scope>NUCLEOTIDE SEQUENCE [LARGE SCALE GENOMIC DNA]</scope>
    <source>
        <strain evidence="8 9">L01C.1</strain>
    </source>
</reference>
<keyword evidence="3 6" id="KW-0812">Transmembrane</keyword>
<evidence type="ECO:0000256" key="3">
    <source>
        <dbReference type="ARBA" id="ARBA00022692"/>
    </source>
</evidence>
<dbReference type="SUPFAM" id="SSF103473">
    <property type="entry name" value="MFS general substrate transporter"/>
    <property type="match status" value="1"/>
</dbReference>
<gene>
    <name evidence="8" type="ORF">D1H98_02765</name>
</gene>
<organism evidence="8 9">
    <name type="scientific">Legionella pneumophila subsp. pneumophila</name>
    <dbReference type="NCBI Taxonomy" id="91891"/>
    <lineage>
        <taxon>Bacteria</taxon>
        <taxon>Pseudomonadati</taxon>
        <taxon>Pseudomonadota</taxon>
        <taxon>Gammaproteobacteria</taxon>
        <taxon>Legionellales</taxon>
        <taxon>Legionellaceae</taxon>
        <taxon>Legionella</taxon>
    </lineage>
</organism>
<evidence type="ECO:0000256" key="2">
    <source>
        <dbReference type="ARBA" id="ARBA00022448"/>
    </source>
</evidence>
<evidence type="ECO:0000256" key="5">
    <source>
        <dbReference type="ARBA" id="ARBA00023136"/>
    </source>
</evidence>
<feature type="transmembrane region" description="Helical" evidence="6">
    <location>
        <begin position="352"/>
        <end position="371"/>
    </location>
</feature>
<feature type="transmembrane region" description="Helical" evidence="6">
    <location>
        <begin position="318"/>
        <end position="340"/>
    </location>
</feature>
<proteinExistence type="predicted"/>
<dbReference type="GO" id="GO:0022857">
    <property type="term" value="F:transmembrane transporter activity"/>
    <property type="evidence" value="ECO:0007669"/>
    <property type="project" value="InterPro"/>
</dbReference>
<dbReference type="GO" id="GO:0016020">
    <property type="term" value="C:membrane"/>
    <property type="evidence" value="ECO:0007669"/>
    <property type="project" value="UniProtKB-SubCell"/>
</dbReference>
<dbReference type="EMBL" id="QWDR01000001">
    <property type="protein sequence ID" value="RJY33742.1"/>
    <property type="molecule type" value="Genomic_DNA"/>
</dbReference>
<feature type="transmembrane region" description="Helical" evidence="6">
    <location>
        <begin position="377"/>
        <end position="398"/>
    </location>
</feature>
<evidence type="ECO:0000256" key="6">
    <source>
        <dbReference type="SAM" id="Phobius"/>
    </source>
</evidence>
<evidence type="ECO:0000313" key="9">
    <source>
        <dbReference type="Proteomes" id="UP000277145"/>
    </source>
</evidence>
<feature type="transmembrane region" description="Helical" evidence="6">
    <location>
        <begin position="145"/>
        <end position="165"/>
    </location>
</feature>
<dbReference type="AlphaFoldDB" id="A0A3A6UF09"/>
<feature type="transmembrane region" description="Helical" evidence="6">
    <location>
        <begin position="171"/>
        <end position="190"/>
    </location>
</feature>
<dbReference type="Pfam" id="PF07690">
    <property type="entry name" value="MFS_1"/>
    <property type="match status" value="1"/>
</dbReference>
<name>A0A3A6UF09_LEGPN</name>
<dbReference type="InterPro" id="IPR011701">
    <property type="entry name" value="MFS"/>
</dbReference>
<keyword evidence="4 6" id="KW-1133">Transmembrane helix</keyword>
<dbReference type="PANTHER" id="PTHR42718">
    <property type="entry name" value="MAJOR FACILITATOR SUPERFAMILY MULTIDRUG TRANSPORTER MFSC"/>
    <property type="match status" value="1"/>
</dbReference>
<keyword evidence="5 6" id="KW-0472">Membrane</keyword>
<dbReference type="InterPro" id="IPR036259">
    <property type="entry name" value="MFS_trans_sf"/>
</dbReference>
<dbReference type="InterPro" id="IPR020846">
    <property type="entry name" value="MFS_dom"/>
</dbReference>
<keyword evidence="2" id="KW-0813">Transport</keyword>
<feature type="transmembrane region" description="Helical" evidence="6">
    <location>
        <begin position="56"/>
        <end position="72"/>
    </location>
</feature>
<feature type="transmembrane region" description="Helical" evidence="6">
    <location>
        <begin position="290"/>
        <end position="312"/>
    </location>
</feature>
<dbReference type="Gene3D" id="1.20.1720.10">
    <property type="entry name" value="Multidrug resistance protein D"/>
    <property type="match status" value="1"/>
</dbReference>
<accession>A0A3A6UF09</accession>
<feature type="transmembrane region" description="Helical" evidence="6">
    <location>
        <begin position="84"/>
        <end position="109"/>
    </location>
</feature>
<dbReference type="Proteomes" id="UP000277145">
    <property type="component" value="Unassembled WGS sequence"/>
</dbReference>
<evidence type="ECO:0000256" key="4">
    <source>
        <dbReference type="ARBA" id="ARBA00022989"/>
    </source>
</evidence>
<sequence>MLIVKTTLIMYPKTKLSFMTLLLLISFASVNAVLFTPALPSITAFFKITEHAAQQTITSFLVGYALGQLVYGPTANRYGRKKTLYIGIGLQIISSLLCVLAGMISMYPLLVLGRFLLALGSGVGLKMTFTLVNECYEPQLAAQKTSYLMLAFAIAPGLSVALGGILNSHYGWESCFYAGTVYGAILLAMVRQLPETQKSLQLEAFQMKHLLQGYVSQFKNKPLISGGALMGGASCFVYIFAATAPFIAINLLGMSTTEYGAANILPSLGLTLGSIWSAQFAKKYSQRAGIQLGILISAFAALAMMMAALTHHSALIKLFFPMIFIYLGLSFIFANASTFAMSYTSDKAHGSAVMNFINMGLVTVVILGLSLLPMSQYLLPAIYIILCILMMWLFFSFIKSNEIISSIDMNKES</sequence>
<comment type="subcellular location">
    <subcellularLocation>
        <location evidence="1">Membrane</location>
        <topology evidence="1">Multi-pass membrane protein</topology>
    </subcellularLocation>
</comment>
<feature type="transmembrane region" description="Helical" evidence="6">
    <location>
        <begin position="228"/>
        <end position="253"/>
    </location>
</feature>
<evidence type="ECO:0000259" key="7">
    <source>
        <dbReference type="PROSITE" id="PS50850"/>
    </source>
</evidence>
<evidence type="ECO:0000256" key="1">
    <source>
        <dbReference type="ARBA" id="ARBA00004141"/>
    </source>
</evidence>
<feature type="transmembrane region" description="Helical" evidence="6">
    <location>
        <begin position="259"/>
        <end position="278"/>
    </location>
</feature>
<feature type="transmembrane region" description="Helical" evidence="6">
    <location>
        <begin position="115"/>
        <end position="133"/>
    </location>
</feature>
<dbReference type="PROSITE" id="PS50850">
    <property type="entry name" value="MFS"/>
    <property type="match status" value="1"/>
</dbReference>
<evidence type="ECO:0000313" key="8">
    <source>
        <dbReference type="EMBL" id="RJY33742.1"/>
    </source>
</evidence>
<feature type="domain" description="Major facilitator superfamily (MFS) profile" evidence="7">
    <location>
        <begin position="15"/>
        <end position="399"/>
    </location>
</feature>